<protein>
    <recommendedName>
        <fullName evidence="3">Triosephosphate isomerase</fullName>
        <ecNumber evidence="3">5.3.1.1</ecNumber>
    </recommendedName>
</protein>
<dbReference type="PROSITE" id="PS51440">
    <property type="entry name" value="TIM_2"/>
    <property type="match status" value="1"/>
</dbReference>
<comment type="pathway">
    <text evidence="3">Carbohydrate degradation; glycolysis; D-glyceraldehyde 3-phosphate from glycerone phosphate: step 1/1.</text>
</comment>
<dbReference type="Gene3D" id="3.20.20.70">
    <property type="entry name" value="Aldolase class I"/>
    <property type="match status" value="1"/>
</dbReference>
<dbReference type="InterPro" id="IPR013785">
    <property type="entry name" value="Aldolase_TIM"/>
</dbReference>
<dbReference type="AlphaFoldDB" id="A0A0G1RNP9"/>
<dbReference type="Proteomes" id="UP000034107">
    <property type="component" value="Unassembled WGS sequence"/>
</dbReference>
<dbReference type="PANTHER" id="PTHR21139">
    <property type="entry name" value="TRIOSEPHOSPHATE ISOMERASE"/>
    <property type="match status" value="1"/>
</dbReference>
<dbReference type="GO" id="GO:0006096">
    <property type="term" value="P:glycolytic process"/>
    <property type="evidence" value="ECO:0007669"/>
    <property type="project" value="UniProtKB-UniRule"/>
</dbReference>
<evidence type="ECO:0000256" key="2">
    <source>
        <dbReference type="ARBA" id="ARBA00023235"/>
    </source>
</evidence>
<evidence type="ECO:0000256" key="3">
    <source>
        <dbReference type="RuleBase" id="RU363013"/>
    </source>
</evidence>
<dbReference type="EC" id="5.3.1.1" evidence="3"/>
<dbReference type="Pfam" id="PF00121">
    <property type="entry name" value="TIM"/>
    <property type="match status" value="1"/>
</dbReference>
<dbReference type="UniPathway" id="UPA00138"/>
<keyword evidence="3" id="KW-0324">Glycolysis</keyword>
<dbReference type="GO" id="GO:0006094">
    <property type="term" value="P:gluconeogenesis"/>
    <property type="evidence" value="ECO:0007669"/>
    <property type="project" value="UniProtKB-UniPathway"/>
</dbReference>
<comment type="catalytic activity">
    <reaction evidence="3">
        <text>D-glyceraldehyde 3-phosphate = dihydroxyacetone phosphate</text>
        <dbReference type="Rhea" id="RHEA:18585"/>
        <dbReference type="ChEBI" id="CHEBI:57642"/>
        <dbReference type="ChEBI" id="CHEBI:59776"/>
        <dbReference type="EC" id="5.3.1.1"/>
    </reaction>
</comment>
<dbReference type="UniPathway" id="UPA00109">
    <property type="reaction ID" value="UER00189"/>
</dbReference>
<evidence type="ECO:0000313" key="4">
    <source>
        <dbReference type="EMBL" id="KKU22545.1"/>
    </source>
</evidence>
<dbReference type="GO" id="GO:0019563">
    <property type="term" value="P:glycerol catabolic process"/>
    <property type="evidence" value="ECO:0007669"/>
    <property type="project" value="TreeGrafter"/>
</dbReference>
<dbReference type="GO" id="GO:0004807">
    <property type="term" value="F:triose-phosphate isomerase activity"/>
    <property type="evidence" value="ECO:0007669"/>
    <property type="project" value="UniProtKB-UniRule"/>
</dbReference>
<proteinExistence type="inferred from homology"/>
<comment type="subunit">
    <text evidence="3">Homodimer.</text>
</comment>
<evidence type="ECO:0000313" key="5">
    <source>
        <dbReference type="Proteomes" id="UP000034107"/>
    </source>
</evidence>
<dbReference type="InterPro" id="IPR035990">
    <property type="entry name" value="TIM_sf"/>
</dbReference>
<reference evidence="4 5" key="1">
    <citation type="journal article" date="2015" name="Nature">
        <title>rRNA introns, odd ribosomes, and small enigmatic genomes across a large radiation of phyla.</title>
        <authorList>
            <person name="Brown C.T."/>
            <person name="Hug L.A."/>
            <person name="Thomas B.C."/>
            <person name="Sharon I."/>
            <person name="Castelle C.J."/>
            <person name="Singh A."/>
            <person name="Wilkins M.J."/>
            <person name="Williams K.H."/>
            <person name="Banfield J.F."/>
        </authorList>
    </citation>
    <scope>NUCLEOTIDE SEQUENCE [LARGE SCALE GENOMIC DNA]</scope>
</reference>
<keyword evidence="3" id="KW-0312">Gluconeogenesis</keyword>
<dbReference type="PATRIC" id="fig|1618732.3.peg.66"/>
<dbReference type="PANTHER" id="PTHR21139:SF42">
    <property type="entry name" value="TRIOSEPHOSPHATE ISOMERASE"/>
    <property type="match status" value="1"/>
</dbReference>
<keyword evidence="3" id="KW-0963">Cytoplasm</keyword>
<dbReference type="NCBIfam" id="TIGR00419">
    <property type="entry name" value="tim"/>
    <property type="match status" value="1"/>
</dbReference>
<dbReference type="CDD" id="cd00311">
    <property type="entry name" value="TIM"/>
    <property type="match status" value="1"/>
</dbReference>
<evidence type="ECO:0000256" key="1">
    <source>
        <dbReference type="ARBA" id="ARBA00007422"/>
    </source>
</evidence>
<dbReference type="InterPro" id="IPR000652">
    <property type="entry name" value="Triosephosphate_isomerase"/>
</dbReference>
<sequence length="252" mass="27391">MKKIIIANWKMNPGTLSEAEDLLNFIDETAGDFQGLLVICPPFVYLEDIGRLLKTSRLSKYTELGAQDTAPAEAGAWTGEVSGRMLKRLGARYVIVGHSERRWKIGESDEVTNKKLKTTLANELTAVVCLGEKIHDRSAKDFLKQQTATTFDGLSVDEISKCLIAYEPFWAVSSNKNSAPDTPESALEAINCIRDSLDSKFSASAAGFLYGGSVDSSNASDFLSKQEISGVLVGGASLDRQEFVKILKIGSL</sequence>
<organism evidence="4 5">
    <name type="scientific">Candidatus Nomurabacteria bacterium GW2011_GWA1_46_11</name>
    <dbReference type="NCBI Taxonomy" id="1618732"/>
    <lineage>
        <taxon>Bacteria</taxon>
        <taxon>Candidatus Nomuraibacteriota</taxon>
    </lineage>
</organism>
<comment type="subcellular location">
    <subcellularLocation>
        <location evidence="3">Cytoplasm</location>
    </subcellularLocation>
</comment>
<dbReference type="SUPFAM" id="SSF51351">
    <property type="entry name" value="Triosephosphate isomerase (TIM)"/>
    <property type="match status" value="1"/>
</dbReference>
<dbReference type="EMBL" id="LCLS01000001">
    <property type="protein sequence ID" value="KKU22545.1"/>
    <property type="molecule type" value="Genomic_DNA"/>
</dbReference>
<keyword evidence="2 3" id="KW-0413">Isomerase</keyword>
<dbReference type="GO" id="GO:0046166">
    <property type="term" value="P:glyceraldehyde-3-phosphate biosynthetic process"/>
    <property type="evidence" value="ECO:0007669"/>
    <property type="project" value="TreeGrafter"/>
</dbReference>
<dbReference type="GO" id="GO:0005829">
    <property type="term" value="C:cytosol"/>
    <property type="evidence" value="ECO:0007669"/>
    <property type="project" value="TreeGrafter"/>
</dbReference>
<comment type="pathway">
    <text evidence="3">Carbohydrate biosynthesis; gluconeogenesis.</text>
</comment>
<name>A0A0G1RNP9_9BACT</name>
<comment type="similarity">
    <text evidence="1 3">Belongs to the triosephosphate isomerase family.</text>
</comment>
<accession>A0A0G1RNP9</accession>
<gene>
    <name evidence="4" type="ORF">UX31_C0001G0063</name>
</gene>
<comment type="caution">
    <text evidence="4">The sequence shown here is derived from an EMBL/GenBank/DDBJ whole genome shotgun (WGS) entry which is preliminary data.</text>
</comment>